<dbReference type="AlphaFoldDB" id="A0A1V3W8V5"/>
<protein>
    <submittedName>
        <fullName evidence="2">CoA-transferase III family protein</fullName>
    </submittedName>
</protein>
<dbReference type="Pfam" id="PF02515">
    <property type="entry name" value="CoA_transf_3"/>
    <property type="match status" value="1"/>
</dbReference>
<dbReference type="EMBL" id="MVBM01000019">
    <property type="protein sequence ID" value="OOK63417.1"/>
    <property type="molecule type" value="Genomic_DNA"/>
</dbReference>
<feature type="region of interest" description="Disordered" evidence="1">
    <location>
        <begin position="63"/>
        <end position="102"/>
    </location>
</feature>
<gene>
    <name evidence="2" type="ORF">BZL30_9467</name>
</gene>
<dbReference type="PANTHER" id="PTHR48228:SF5">
    <property type="entry name" value="ALPHA-METHYLACYL-COA RACEMASE"/>
    <property type="match status" value="1"/>
</dbReference>
<dbReference type="Gene3D" id="3.40.50.10540">
    <property type="entry name" value="Crotonobetainyl-coa:carnitine coa-transferase, domain 1"/>
    <property type="match status" value="1"/>
</dbReference>
<organism evidence="2 3">
    <name type="scientific">Mycobacterium kansasii</name>
    <dbReference type="NCBI Taxonomy" id="1768"/>
    <lineage>
        <taxon>Bacteria</taxon>
        <taxon>Bacillati</taxon>
        <taxon>Actinomycetota</taxon>
        <taxon>Actinomycetes</taxon>
        <taxon>Mycobacteriales</taxon>
        <taxon>Mycobacteriaceae</taxon>
        <taxon>Mycobacterium</taxon>
    </lineage>
</organism>
<name>A0A1V3W8V5_MYCKA</name>
<dbReference type="Proteomes" id="UP000189229">
    <property type="component" value="Unassembled WGS sequence"/>
</dbReference>
<dbReference type="InterPro" id="IPR003673">
    <property type="entry name" value="CoA-Trfase_fam_III"/>
</dbReference>
<reference evidence="2 3" key="1">
    <citation type="submission" date="2017-02" db="EMBL/GenBank/DDBJ databases">
        <title>Complete genome sequences of Mycobacterium kansasii strains isolated from rhesus macaques.</title>
        <authorList>
            <person name="Panda A."/>
            <person name="Nagaraj S."/>
            <person name="Zhao X."/>
            <person name="Tettelin H."/>
            <person name="Detolla L.J."/>
        </authorList>
    </citation>
    <scope>NUCLEOTIDE SEQUENCE [LARGE SCALE GENOMIC DNA]</scope>
    <source>
        <strain evidence="2 3">11-3813</strain>
    </source>
</reference>
<dbReference type="InterPro" id="IPR023606">
    <property type="entry name" value="CoA-Trfase_III_dom_1_sf"/>
</dbReference>
<feature type="compositionally biased region" description="Low complexity" evidence="1">
    <location>
        <begin position="63"/>
        <end position="79"/>
    </location>
</feature>
<comment type="caution">
    <text evidence="2">The sequence shown here is derived from an EMBL/GenBank/DDBJ whole genome shotgun (WGS) entry which is preliminary data.</text>
</comment>
<dbReference type="PANTHER" id="PTHR48228">
    <property type="entry name" value="SUCCINYL-COA--D-CITRAMALATE COA-TRANSFERASE"/>
    <property type="match status" value="1"/>
</dbReference>
<evidence type="ECO:0000313" key="3">
    <source>
        <dbReference type="Proteomes" id="UP000189229"/>
    </source>
</evidence>
<sequence>MSGVFVNVNRGKRAITADLRSESGKSALRALVEQADVFIHSMRSKAINRLGFSYPEVAAINPASSTRTATDTAGADPTGICRPMTTPSRRRAVCRRPGAADR</sequence>
<keyword evidence="2" id="KW-0808">Transferase</keyword>
<dbReference type="InterPro" id="IPR050509">
    <property type="entry name" value="CoA-transferase_III"/>
</dbReference>
<proteinExistence type="predicted"/>
<evidence type="ECO:0000256" key="1">
    <source>
        <dbReference type="SAM" id="MobiDB-lite"/>
    </source>
</evidence>
<evidence type="ECO:0000313" key="2">
    <source>
        <dbReference type="EMBL" id="OOK63417.1"/>
    </source>
</evidence>
<dbReference type="SUPFAM" id="SSF89796">
    <property type="entry name" value="CoA-transferase family III (CaiB/BaiF)"/>
    <property type="match status" value="1"/>
</dbReference>
<accession>A0A1V3W8V5</accession>
<dbReference type="GO" id="GO:0016740">
    <property type="term" value="F:transferase activity"/>
    <property type="evidence" value="ECO:0007669"/>
    <property type="project" value="UniProtKB-KW"/>
</dbReference>